<protein>
    <submittedName>
        <fullName evidence="5">2-dehydro-3-deoxygluconokinase</fullName>
    </submittedName>
</protein>
<dbReference type="Gene3D" id="3.40.1190.20">
    <property type="match status" value="1"/>
</dbReference>
<evidence type="ECO:0000259" key="4">
    <source>
        <dbReference type="Pfam" id="PF00294"/>
    </source>
</evidence>
<feature type="domain" description="Carbohydrate kinase PfkB" evidence="4">
    <location>
        <begin position="1"/>
        <end position="314"/>
    </location>
</feature>
<evidence type="ECO:0000256" key="1">
    <source>
        <dbReference type="ARBA" id="ARBA00010688"/>
    </source>
</evidence>
<dbReference type="STRING" id="112904.BH747_10260"/>
<evidence type="ECO:0000256" key="2">
    <source>
        <dbReference type="ARBA" id="ARBA00022679"/>
    </source>
</evidence>
<comment type="similarity">
    <text evidence="1">Belongs to the carbohydrate kinase PfkB family.</text>
</comment>
<dbReference type="EMBL" id="MJEA01000011">
    <property type="protein sequence ID" value="OQO69280.1"/>
    <property type="molecule type" value="Genomic_DNA"/>
</dbReference>
<evidence type="ECO:0000313" key="5">
    <source>
        <dbReference type="EMBL" id="OQO69280.1"/>
    </source>
</evidence>
<proteinExistence type="inferred from homology"/>
<dbReference type="InterPro" id="IPR011611">
    <property type="entry name" value="PfkB_dom"/>
</dbReference>
<comment type="caution">
    <text evidence="5">The sequence shown here is derived from an EMBL/GenBank/DDBJ whole genome shotgun (WGS) entry which is preliminary data.</text>
</comment>
<dbReference type="AlphaFoldDB" id="A0A1V8Y9K8"/>
<dbReference type="GO" id="GO:0016301">
    <property type="term" value="F:kinase activity"/>
    <property type="evidence" value="ECO:0007669"/>
    <property type="project" value="UniProtKB-KW"/>
</dbReference>
<dbReference type="PANTHER" id="PTHR43320:SF2">
    <property type="entry name" value="2-DEHYDRO-3-DEOXYGLUCONOKINASE_2-DEHYDRO-3-DEOXYGALACTONOKINASE"/>
    <property type="match status" value="1"/>
</dbReference>
<name>A0A1V8Y9K8_9ENTE</name>
<keyword evidence="3 5" id="KW-0418">Kinase</keyword>
<dbReference type="SUPFAM" id="SSF53613">
    <property type="entry name" value="Ribokinase-like"/>
    <property type="match status" value="1"/>
</dbReference>
<dbReference type="InterPro" id="IPR052700">
    <property type="entry name" value="Carb_kinase_PfkB-like"/>
</dbReference>
<dbReference type="InterPro" id="IPR029056">
    <property type="entry name" value="Ribokinase-like"/>
</dbReference>
<gene>
    <name evidence="5" type="ORF">BH747_10260</name>
</gene>
<dbReference type="OrthoDB" id="9813569at2"/>
<dbReference type="Pfam" id="PF00294">
    <property type="entry name" value="PfkB"/>
    <property type="match status" value="1"/>
</dbReference>
<sequence length="335" mass="37520">MAKIITLGEIMLRFSTKKGERLGTANTLATHFGGGEANVAVSLANFGHEVYFATKIPENALGQGVLHHLKSYGVLTDYVIGGGNRLGTYYVEYGIGERASQVLYDRADSSFAQMKKNEWENQAMFDDKDIFHISGITPALTPEWQTLTLELVKVAKKKGCQISFDVNYRSKLWTQNKAKAFLQHLLPEIAYCSAGKLDALYLLDIPRIDCSDKEELINYYQEIQKKYPNIKCLYSTKREVISATENLLTGTLWFKENYVESVTHHLQPIVDRIGAGDAFTAGVLHGLLTYNVPQKIIDFATATAALKHTVYGDVNLFTEKDVLTFIENDSSKIVR</sequence>
<accession>A0A1V8Y9K8</accession>
<dbReference type="PANTHER" id="PTHR43320">
    <property type="entry name" value="SUGAR KINASE"/>
    <property type="match status" value="1"/>
</dbReference>
<organism evidence="5 6">
    <name type="scientific">Enterococcus villorum</name>
    <dbReference type="NCBI Taxonomy" id="112904"/>
    <lineage>
        <taxon>Bacteria</taxon>
        <taxon>Bacillati</taxon>
        <taxon>Bacillota</taxon>
        <taxon>Bacilli</taxon>
        <taxon>Lactobacillales</taxon>
        <taxon>Enterococcaceae</taxon>
        <taxon>Enterococcus</taxon>
    </lineage>
</organism>
<reference evidence="5 6" key="1">
    <citation type="journal article" date="2017" name="BMC Microbiol.">
        <title>Comparative genomics of Enterococcus spp. isolated from bovine feces.</title>
        <authorList>
            <person name="Beukers A.G."/>
            <person name="Zaheer R."/>
            <person name="Goji N."/>
            <person name="Amoako K.K."/>
            <person name="Chaves A.V."/>
            <person name="Ward M.P."/>
            <person name="McAllister T.A."/>
        </authorList>
    </citation>
    <scope>NUCLEOTIDE SEQUENCE [LARGE SCALE GENOMIC DNA]</scope>
    <source>
        <strain evidence="5 6">F1129D 143</strain>
    </source>
</reference>
<evidence type="ECO:0000313" key="6">
    <source>
        <dbReference type="Proteomes" id="UP000192477"/>
    </source>
</evidence>
<dbReference type="RefSeq" id="WP_081184362.1">
    <property type="nucleotide sequence ID" value="NZ_MJEA01000011.1"/>
</dbReference>
<keyword evidence="2" id="KW-0808">Transferase</keyword>
<dbReference type="CDD" id="cd01166">
    <property type="entry name" value="KdgK"/>
    <property type="match status" value="1"/>
</dbReference>
<dbReference type="Proteomes" id="UP000192477">
    <property type="component" value="Unassembled WGS sequence"/>
</dbReference>
<evidence type="ECO:0000256" key="3">
    <source>
        <dbReference type="ARBA" id="ARBA00022777"/>
    </source>
</evidence>